<dbReference type="InterPro" id="IPR025331">
    <property type="entry name" value="TNT"/>
</dbReference>
<proteinExistence type="predicted"/>
<sequence>MKDVTSFLKENGINSQKDRRDIIEAFNPGAEVIELNKDVVVYIYYDGNSNPRGKWLTIELLKDPINQLALPPGNKPENIQQWIIPKGTKVLKGTVAPHWGKPGGAPQIFIPDPKILK</sequence>
<dbReference type="EMBL" id="FQUR01000013">
    <property type="protein sequence ID" value="SHF02649.1"/>
    <property type="molecule type" value="Genomic_DNA"/>
</dbReference>
<dbReference type="Pfam" id="PF14021">
    <property type="entry name" value="TNT"/>
    <property type="match status" value="1"/>
</dbReference>
<reference evidence="3" key="1">
    <citation type="submission" date="2016-11" db="EMBL/GenBank/DDBJ databases">
        <authorList>
            <person name="Varghese N."/>
            <person name="Submissions S."/>
        </authorList>
    </citation>
    <scope>NUCLEOTIDE SEQUENCE [LARGE SCALE GENOMIC DNA]</scope>
    <source>
        <strain evidence="3">DSM 18761</strain>
    </source>
</reference>
<protein>
    <recommendedName>
        <fullName evidence="1">TNT domain-containing protein</fullName>
    </recommendedName>
</protein>
<evidence type="ECO:0000313" key="3">
    <source>
        <dbReference type="Proteomes" id="UP000184127"/>
    </source>
</evidence>
<name>A0A1M4YAI6_9THEO</name>
<feature type="domain" description="TNT" evidence="1">
    <location>
        <begin position="61"/>
        <end position="115"/>
    </location>
</feature>
<evidence type="ECO:0000313" key="2">
    <source>
        <dbReference type="EMBL" id="SHF02649.1"/>
    </source>
</evidence>
<dbReference type="AlphaFoldDB" id="A0A1M4YAI6"/>
<keyword evidence="3" id="KW-1185">Reference proteome</keyword>
<gene>
    <name evidence="2" type="ORF">SAMN02745195_01663</name>
</gene>
<dbReference type="Proteomes" id="UP000184127">
    <property type="component" value="Unassembled WGS sequence"/>
</dbReference>
<organism evidence="2 3">
    <name type="scientific">Thermoanaerobacter uzonensis DSM 18761</name>
    <dbReference type="NCBI Taxonomy" id="1123369"/>
    <lineage>
        <taxon>Bacteria</taxon>
        <taxon>Bacillati</taxon>
        <taxon>Bacillota</taxon>
        <taxon>Clostridia</taxon>
        <taxon>Thermoanaerobacterales</taxon>
        <taxon>Thermoanaerobacteraceae</taxon>
        <taxon>Thermoanaerobacter</taxon>
    </lineage>
</organism>
<accession>A0A1M4YAI6</accession>
<dbReference type="RefSeq" id="WP_072968985.1">
    <property type="nucleotide sequence ID" value="NZ_FQUR01000013.1"/>
</dbReference>
<dbReference type="GO" id="GO:0050135">
    <property type="term" value="F:NADP+ nucleosidase activity"/>
    <property type="evidence" value="ECO:0007669"/>
    <property type="project" value="InterPro"/>
</dbReference>
<evidence type="ECO:0000259" key="1">
    <source>
        <dbReference type="Pfam" id="PF14021"/>
    </source>
</evidence>